<keyword evidence="2" id="KW-1185">Reference proteome</keyword>
<organism evidence="1 2">
    <name type="scientific">Calocera cornea HHB12733</name>
    <dbReference type="NCBI Taxonomy" id="1353952"/>
    <lineage>
        <taxon>Eukaryota</taxon>
        <taxon>Fungi</taxon>
        <taxon>Dikarya</taxon>
        <taxon>Basidiomycota</taxon>
        <taxon>Agaricomycotina</taxon>
        <taxon>Dacrymycetes</taxon>
        <taxon>Dacrymycetales</taxon>
        <taxon>Dacrymycetaceae</taxon>
        <taxon>Calocera</taxon>
    </lineage>
</organism>
<dbReference type="AlphaFoldDB" id="A0A165ENM7"/>
<sequence length="162" mass="18006">MSIFGQGSEDRQQISSGHDLCIPGRLHKLKLATPTAETKFPSTRSLVPCSGSTLRSRVNVLSRPRGDDNRYQRDRVGLQAVSFQKRCTAARMFSGKAPKRMEKTGCRVAVWIGLVGATRLLETRGQVIYSGRVRRTYSSYSRRQRAGRDCASESPQPAASWS</sequence>
<accession>A0A165ENM7</accession>
<protein>
    <submittedName>
        <fullName evidence="1">Uncharacterized protein</fullName>
    </submittedName>
</protein>
<dbReference type="InParanoid" id="A0A165ENM7"/>
<evidence type="ECO:0000313" key="1">
    <source>
        <dbReference type="EMBL" id="KZT55228.1"/>
    </source>
</evidence>
<proteinExistence type="predicted"/>
<reference evidence="1 2" key="1">
    <citation type="journal article" date="2016" name="Mol. Biol. Evol.">
        <title>Comparative Genomics of Early-Diverging Mushroom-Forming Fungi Provides Insights into the Origins of Lignocellulose Decay Capabilities.</title>
        <authorList>
            <person name="Nagy L.G."/>
            <person name="Riley R."/>
            <person name="Tritt A."/>
            <person name="Adam C."/>
            <person name="Daum C."/>
            <person name="Floudas D."/>
            <person name="Sun H."/>
            <person name="Yadav J.S."/>
            <person name="Pangilinan J."/>
            <person name="Larsson K.H."/>
            <person name="Matsuura K."/>
            <person name="Barry K."/>
            <person name="Labutti K."/>
            <person name="Kuo R."/>
            <person name="Ohm R.A."/>
            <person name="Bhattacharya S.S."/>
            <person name="Shirouzu T."/>
            <person name="Yoshinaga Y."/>
            <person name="Martin F.M."/>
            <person name="Grigoriev I.V."/>
            <person name="Hibbett D.S."/>
        </authorList>
    </citation>
    <scope>NUCLEOTIDE SEQUENCE [LARGE SCALE GENOMIC DNA]</scope>
    <source>
        <strain evidence="1 2">HHB12733</strain>
    </source>
</reference>
<dbReference type="EMBL" id="KV423998">
    <property type="protein sequence ID" value="KZT55228.1"/>
    <property type="molecule type" value="Genomic_DNA"/>
</dbReference>
<gene>
    <name evidence="1" type="ORF">CALCODRAFT_356430</name>
</gene>
<evidence type="ECO:0000313" key="2">
    <source>
        <dbReference type="Proteomes" id="UP000076842"/>
    </source>
</evidence>
<dbReference type="Proteomes" id="UP000076842">
    <property type="component" value="Unassembled WGS sequence"/>
</dbReference>
<name>A0A165ENM7_9BASI</name>